<evidence type="ECO:0000313" key="3">
    <source>
        <dbReference type="Proteomes" id="UP001190700"/>
    </source>
</evidence>
<accession>A0AAE0B9L0</accession>
<evidence type="ECO:0000256" key="1">
    <source>
        <dbReference type="SAM" id="MobiDB-lite"/>
    </source>
</evidence>
<reference evidence="2 3" key="1">
    <citation type="journal article" date="2015" name="Genome Biol. Evol.">
        <title>Comparative Genomics of a Bacterivorous Green Alga Reveals Evolutionary Causalities and Consequences of Phago-Mixotrophic Mode of Nutrition.</title>
        <authorList>
            <person name="Burns J.A."/>
            <person name="Paasch A."/>
            <person name="Narechania A."/>
            <person name="Kim E."/>
        </authorList>
    </citation>
    <scope>NUCLEOTIDE SEQUENCE [LARGE SCALE GENOMIC DNA]</scope>
    <source>
        <strain evidence="2 3">PLY_AMNH</strain>
    </source>
</reference>
<feature type="compositionally biased region" description="Basic and acidic residues" evidence="1">
    <location>
        <begin position="70"/>
        <end position="81"/>
    </location>
</feature>
<proteinExistence type="predicted"/>
<name>A0AAE0B9L0_9CHLO</name>
<feature type="region of interest" description="Disordered" evidence="1">
    <location>
        <begin position="70"/>
        <end position="97"/>
    </location>
</feature>
<dbReference type="EMBL" id="LGRX02035942">
    <property type="protein sequence ID" value="KAK3232586.1"/>
    <property type="molecule type" value="Genomic_DNA"/>
</dbReference>
<dbReference type="Proteomes" id="UP001190700">
    <property type="component" value="Unassembled WGS sequence"/>
</dbReference>
<evidence type="ECO:0000313" key="2">
    <source>
        <dbReference type="EMBL" id="KAK3232586.1"/>
    </source>
</evidence>
<dbReference type="AlphaFoldDB" id="A0AAE0B9L0"/>
<organism evidence="2 3">
    <name type="scientific">Cymbomonas tetramitiformis</name>
    <dbReference type="NCBI Taxonomy" id="36881"/>
    <lineage>
        <taxon>Eukaryota</taxon>
        <taxon>Viridiplantae</taxon>
        <taxon>Chlorophyta</taxon>
        <taxon>Pyramimonadophyceae</taxon>
        <taxon>Pyramimonadales</taxon>
        <taxon>Pyramimonadaceae</taxon>
        <taxon>Cymbomonas</taxon>
    </lineage>
</organism>
<keyword evidence="3" id="KW-1185">Reference proteome</keyword>
<comment type="caution">
    <text evidence="2">The sequence shown here is derived from an EMBL/GenBank/DDBJ whole genome shotgun (WGS) entry which is preliminary data.</text>
</comment>
<gene>
    <name evidence="2" type="ORF">CYMTET_57044</name>
</gene>
<protein>
    <submittedName>
        <fullName evidence="2">Uncharacterized protein</fullName>
    </submittedName>
</protein>
<sequence length="247" mass="26856">MSDQNMLTTFRAGLRYAGKVMRRLRQGRLDISKPEEWEQRAREQNFPGTHVALLKLREIADTVETDMESKAADKLAAERASRPTPFSPSTNSGRTPFFRNRAVSRPRAPLAVMGDSSVATAAVAASTTPTPASSVAASGVRRCFACGSPDRIVRNCSDEVKLQAWRANAPSRLAKQPQHVAAVVWSAEQVHSEDLASVPECFVEEVCAIMECEEVEPFVALCHLCGLDVDLGEEYAPAPSSPAGEQE</sequence>